<feature type="compositionally biased region" description="Polar residues" evidence="1">
    <location>
        <begin position="363"/>
        <end position="382"/>
    </location>
</feature>
<gene>
    <name evidence="3" type="ORF">GWR21_27325</name>
</gene>
<evidence type="ECO:0008006" key="5">
    <source>
        <dbReference type="Google" id="ProtNLM"/>
    </source>
</evidence>
<dbReference type="Proteomes" id="UP000476411">
    <property type="component" value="Chromosome"/>
</dbReference>
<proteinExistence type="predicted"/>
<name>A0A6B9ZPP5_9BACT</name>
<evidence type="ECO:0000313" key="4">
    <source>
        <dbReference type="Proteomes" id="UP000476411"/>
    </source>
</evidence>
<feature type="signal peptide" evidence="2">
    <location>
        <begin position="1"/>
        <end position="22"/>
    </location>
</feature>
<feature type="region of interest" description="Disordered" evidence="1">
    <location>
        <begin position="25"/>
        <end position="55"/>
    </location>
</feature>
<organism evidence="3 4">
    <name type="scientific">Chitinophaga agri</name>
    <dbReference type="NCBI Taxonomy" id="2703787"/>
    <lineage>
        <taxon>Bacteria</taxon>
        <taxon>Pseudomonadati</taxon>
        <taxon>Bacteroidota</taxon>
        <taxon>Chitinophagia</taxon>
        <taxon>Chitinophagales</taxon>
        <taxon>Chitinophagaceae</taxon>
        <taxon>Chitinophaga</taxon>
    </lineage>
</organism>
<keyword evidence="2" id="KW-0732">Signal</keyword>
<keyword evidence="4" id="KW-1185">Reference proteome</keyword>
<dbReference type="AlphaFoldDB" id="A0A6B9ZPP5"/>
<dbReference type="KEGG" id="chih:GWR21_27325"/>
<dbReference type="RefSeq" id="WP_162334888.1">
    <property type="nucleotide sequence ID" value="NZ_CP048113.1"/>
</dbReference>
<feature type="compositionally biased region" description="Low complexity" evidence="1">
    <location>
        <begin position="307"/>
        <end position="332"/>
    </location>
</feature>
<sequence>MKISHSLPALLICLSAALASHAQESYSRQPLQEQSDEWDDDSWSPSDQDSTGLPGDNFSLQGALSLFKQANSPEEFEKLLNTQNNKVNNLDLNGDGNIDYLRVINKRKDQVQVFIIQALVSNQESQDIAVIELEKTGENTAVIQIAGDEDIYGETTISEPVEVTDNAAPDDAERNSYFYEPNTRAHGPSAGFDMPVFAPARVIVNVWFWPCVRRVYAPSYMVWTSPWTWVNPPVWWRPWRPMPVYAYRPVCHHYRYGYAYAPIRRIPPARVMYYPARTYSGIVYNRNRVIVSDYRSRRADRGHYPDRYPGGRYNNNNGPRGNYNGYNNNGRPYDNRNGYRDNSPRGNWSDNRNNYSPRPGTRESYSGRDNYNPRGNNGYTPSRGNNNSGGGRNGTPGGRNGGNSNGGGRGEGRAGRTRN</sequence>
<feature type="compositionally biased region" description="Polar residues" evidence="1">
    <location>
        <begin position="344"/>
        <end position="356"/>
    </location>
</feature>
<feature type="compositionally biased region" description="Basic and acidic residues" evidence="1">
    <location>
        <begin position="333"/>
        <end position="343"/>
    </location>
</feature>
<feature type="compositionally biased region" description="Basic and acidic residues" evidence="1">
    <location>
        <begin position="410"/>
        <end position="419"/>
    </location>
</feature>
<evidence type="ECO:0000256" key="1">
    <source>
        <dbReference type="SAM" id="MobiDB-lite"/>
    </source>
</evidence>
<evidence type="ECO:0000313" key="3">
    <source>
        <dbReference type="EMBL" id="QHS63165.1"/>
    </source>
</evidence>
<protein>
    <recommendedName>
        <fullName evidence="5">EF-hand domain-containing protein</fullName>
    </recommendedName>
</protein>
<evidence type="ECO:0000256" key="2">
    <source>
        <dbReference type="SAM" id="SignalP"/>
    </source>
</evidence>
<reference evidence="3 4" key="1">
    <citation type="submission" date="2020-01" db="EMBL/GenBank/DDBJ databases">
        <title>Complete genome sequence of Chitinophaga sp. H33E-04 isolated from quinoa roots.</title>
        <authorList>
            <person name="Weon H.-Y."/>
            <person name="Lee S.A."/>
        </authorList>
    </citation>
    <scope>NUCLEOTIDE SEQUENCE [LARGE SCALE GENOMIC DNA]</scope>
    <source>
        <strain evidence="3 4">H33E-04</strain>
    </source>
</reference>
<dbReference type="EMBL" id="CP048113">
    <property type="protein sequence ID" value="QHS63165.1"/>
    <property type="molecule type" value="Genomic_DNA"/>
</dbReference>
<accession>A0A6B9ZPP5</accession>
<feature type="chain" id="PRO_5025641931" description="EF-hand domain-containing protein" evidence="2">
    <location>
        <begin position="23"/>
        <end position="419"/>
    </location>
</feature>
<feature type="region of interest" description="Disordered" evidence="1">
    <location>
        <begin position="300"/>
        <end position="419"/>
    </location>
</feature>
<feature type="compositionally biased region" description="Gly residues" evidence="1">
    <location>
        <begin position="387"/>
        <end position="409"/>
    </location>
</feature>